<dbReference type="RefSeq" id="XP_030833326.1">
    <property type="nucleotide sequence ID" value="XM_030977466.1"/>
</dbReference>
<dbReference type="OMA" id="ANEMEDY"/>
<dbReference type="KEGG" id="spu:100892784"/>
<feature type="region of interest" description="Disordered" evidence="1">
    <location>
        <begin position="70"/>
        <end position="125"/>
    </location>
</feature>
<feature type="compositionally biased region" description="Polar residues" evidence="1">
    <location>
        <begin position="72"/>
        <end position="85"/>
    </location>
</feature>
<accession>A0A7M7N9J3</accession>
<evidence type="ECO:0000256" key="1">
    <source>
        <dbReference type="SAM" id="MobiDB-lite"/>
    </source>
</evidence>
<dbReference type="OrthoDB" id="10177214at2759"/>
<organism evidence="2 3">
    <name type="scientific">Strongylocentrotus purpuratus</name>
    <name type="common">Purple sea urchin</name>
    <dbReference type="NCBI Taxonomy" id="7668"/>
    <lineage>
        <taxon>Eukaryota</taxon>
        <taxon>Metazoa</taxon>
        <taxon>Echinodermata</taxon>
        <taxon>Eleutherozoa</taxon>
        <taxon>Echinozoa</taxon>
        <taxon>Echinoidea</taxon>
        <taxon>Euechinoidea</taxon>
        <taxon>Echinacea</taxon>
        <taxon>Camarodonta</taxon>
        <taxon>Echinidea</taxon>
        <taxon>Strongylocentrotidae</taxon>
        <taxon>Strongylocentrotus</taxon>
    </lineage>
</organism>
<reference evidence="3" key="1">
    <citation type="submission" date="2015-02" db="EMBL/GenBank/DDBJ databases">
        <title>Genome sequencing for Strongylocentrotus purpuratus.</title>
        <authorList>
            <person name="Murali S."/>
            <person name="Liu Y."/>
            <person name="Vee V."/>
            <person name="English A."/>
            <person name="Wang M."/>
            <person name="Skinner E."/>
            <person name="Han Y."/>
            <person name="Muzny D.M."/>
            <person name="Worley K.C."/>
            <person name="Gibbs R.A."/>
        </authorList>
    </citation>
    <scope>NUCLEOTIDE SEQUENCE</scope>
</reference>
<dbReference type="InParanoid" id="A0A7M7N9J3"/>
<feature type="region of interest" description="Disordered" evidence="1">
    <location>
        <begin position="1"/>
        <end position="56"/>
    </location>
</feature>
<evidence type="ECO:0000313" key="3">
    <source>
        <dbReference type="Proteomes" id="UP000007110"/>
    </source>
</evidence>
<dbReference type="AlphaFoldDB" id="A0A7M7N9J3"/>
<keyword evidence="3" id="KW-1185">Reference proteome</keyword>
<dbReference type="GeneID" id="100892784"/>
<sequence>MENYAAVANCYEDSKPADSNPHAPYYLTLEPDSDQNDGFGDSDTPSVIKGSNGWYKTDTEDGFVDNVLYGTSDEQTVSPSSLNHNSTDHKVAKHHAITTSHRSPGRPKPGHPKSGAPETDEDAYEGYEDEKVMVDNELYGAPSPITSRAHKHGAVADQENDAVYENPDGNVYETYEEDDSMVDNELYGTVTPPTSRADNMNDAVVGEGDGEMYQNTEFHSVPTNLIANEFYKSVDEI</sequence>
<dbReference type="Proteomes" id="UP000007110">
    <property type="component" value="Unassembled WGS sequence"/>
</dbReference>
<name>A0A7M7N9J3_STRPU</name>
<protein>
    <submittedName>
        <fullName evidence="2">Uncharacterized protein</fullName>
    </submittedName>
</protein>
<proteinExistence type="predicted"/>
<feature type="region of interest" description="Disordered" evidence="1">
    <location>
        <begin position="140"/>
        <end position="166"/>
    </location>
</feature>
<reference evidence="2" key="2">
    <citation type="submission" date="2021-01" db="UniProtKB">
        <authorList>
            <consortium name="EnsemblMetazoa"/>
        </authorList>
    </citation>
    <scope>IDENTIFICATION</scope>
</reference>
<dbReference type="EnsemblMetazoa" id="XM_030977466">
    <property type="protein sequence ID" value="XP_030833326"/>
    <property type="gene ID" value="LOC100892784"/>
</dbReference>
<evidence type="ECO:0000313" key="2">
    <source>
        <dbReference type="EnsemblMetazoa" id="XP_030833326"/>
    </source>
</evidence>